<dbReference type="InterPro" id="IPR001347">
    <property type="entry name" value="SIS_dom"/>
</dbReference>
<dbReference type="InterPro" id="IPR046348">
    <property type="entry name" value="SIS_dom_sf"/>
</dbReference>
<dbReference type="GO" id="GO:0004347">
    <property type="term" value="F:glucose-6-phosphate isomerase activity"/>
    <property type="evidence" value="ECO:0007669"/>
    <property type="project" value="InterPro"/>
</dbReference>
<sequence length="335" mass="37474">MELNDLKKIDKKSMFKTYDVWPDIARESFEKKIEKLYVKDIDHVVFAGMGGSGSIGDAISAILSKKDIHVSNVKGYLLPKTVDSKTLVVVTSVSGNTSETLAILNNAKQTTAKVVGFSSGGKIEEYCKKNEMFFQKIPMIHSPRASFTGFLYSILNVLEQILPIEKSEVSESISSLEQTRKNIFSGNLTNENRSLELAKFTKDIVAIYYPAGLQAAAIRYKNCLQENTKIHAIAEDVIESCHNGIVPWMEKSSVRPIFIQGKDDHIKTSERWVILKEFFDGKGIDYRVINSIDGNILSKITSLIYLLDYSTIYAAVLNNTDPSPVVPIDFIKSRL</sequence>
<dbReference type="EMBL" id="KF900854">
    <property type="protein sequence ID" value="AIF09187.1"/>
    <property type="molecule type" value="Genomic_DNA"/>
</dbReference>
<dbReference type="InterPro" id="IPR019490">
    <property type="entry name" value="Glu6P/Mann6P_isomerase_C"/>
</dbReference>
<dbReference type="GO" id="GO:1901135">
    <property type="term" value="P:carbohydrate derivative metabolic process"/>
    <property type="evidence" value="ECO:0007669"/>
    <property type="project" value="InterPro"/>
</dbReference>
<dbReference type="GO" id="GO:0004476">
    <property type="term" value="F:mannose-6-phosphate isomerase activity"/>
    <property type="evidence" value="ECO:0007669"/>
    <property type="project" value="UniProtKB-EC"/>
</dbReference>
<dbReference type="Pfam" id="PF10432">
    <property type="entry name" value="bact-PGI_C"/>
    <property type="match status" value="1"/>
</dbReference>
<dbReference type="CDD" id="cd05637">
    <property type="entry name" value="SIS_PGI_PMI_2"/>
    <property type="match status" value="1"/>
</dbReference>
<dbReference type="CDD" id="cd05017">
    <property type="entry name" value="SIS_PGI_PMI_1"/>
    <property type="match status" value="1"/>
</dbReference>
<dbReference type="GO" id="GO:0005975">
    <property type="term" value="P:carbohydrate metabolic process"/>
    <property type="evidence" value="ECO:0007669"/>
    <property type="project" value="InterPro"/>
</dbReference>
<name>A0A075H3V6_9ARCH</name>
<protein>
    <submittedName>
        <fullName evidence="4">Transcriptional regulator RpiR family (Pgi-pmi)</fullName>
        <ecNumber evidence="4">5.3.1.8</ecNumber>
    </submittedName>
</protein>
<comment type="similarity">
    <text evidence="1">Belongs to the PGI/PMI family.</text>
</comment>
<dbReference type="InterPro" id="IPR035484">
    <property type="entry name" value="SIS_PGI/PMI_1"/>
</dbReference>
<dbReference type="Gene3D" id="3.40.50.10490">
    <property type="entry name" value="Glucose-6-phosphate isomerase like protein, domain 1"/>
    <property type="match status" value="2"/>
</dbReference>
<evidence type="ECO:0000313" key="4">
    <source>
        <dbReference type="EMBL" id="AIF09187.1"/>
    </source>
</evidence>
<accession>A0A075H3V6</accession>
<dbReference type="AlphaFoldDB" id="A0A075H3V6"/>
<evidence type="ECO:0000259" key="3">
    <source>
        <dbReference type="PROSITE" id="PS51464"/>
    </source>
</evidence>
<dbReference type="GO" id="GO:0097367">
    <property type="term" value="F:carbohydrate derivative binding"/>
    <property type="evidence" value="ECO:0007669"/>
    <property type="project" value="InterPro"/>
</dbReference>
<proteinExistence type="inferred from homology"/>
<dbReference type="EC" id="5.3.1.8" evidence="4"/>
<reference evidence="4" key="1">
    <citation type="journal article" date="2014" name="Genome Biol. Evol.">
        <title>Pangenome evidence for extensive interdomain horizontal transfer affecting lineage core and shell genes in uncultured planktonic thaumarchaeota and euryarchaeota.</title>
        <authorList>
            <person name="Deschamps P."/>
            <person name="Zivanovic Y."/>
            <person name="Moreira D."/>
            <person name="Rodriguez-Valera F."/>
            <person name="Lopez-Garcia P."/>
        </authorList>
    </citation>
    <scope>NUCLEOTIDE SEQUENCE</scope>
</reference>
<keyword evidence="2 4" id="KW-0413">Isomerase</keyword>
<gene>
    <name evidence="4" type="primary">pgi-pmi</name>
</gene>
<feature type="domain" description="SIS" evidence="3">
    <location>
        <begin position="33"/>
        <end position="172"/>
    </location>
</feature>
<dbReference type="SUPFAM" id="SSF53697">
    <property type="entry name" value="SIS domain"/>
    <property type="match status" value="1"/>
</dbReference>
<evidence type="ECO:0000256" key="2">
    <source>
        <dbReference type="ARBA" id="ARBA00023235"/>
    </source>
</evidence>
<dbReference type="PROSITE" id="PS51464">
    <property type="entry name" value="SIS"/>
    <property type="match status" value="1"/>
</dbReference>
<evidence type="ECO:0000256" key="1">
    <source>
        <dbReference type="ARBA" id="ARBA00010523"/>
    </source>
</evidence>
<organism evidence="4">
    <name type="scientific">uncultured marine thaumarchaeote KM3_35_D03</name>
    <dbReference type="NCBI Taxonomy" id="1456132"/>
    <lineage>
        <taxon>Archaea</taxon>
        <taxon>Nitrososphaerota</taxon>
        <taxon>environmental samples</taxon>
    </lineage>
</organism>
<dbReference type="Pfam" id="PF01380">
    <property type="entry name" value="SIS"/>
    <property type="match status" value="1"/>
</dbReference>